<keyword evidence="1" id="KW-0436">Ligase</keyword>
<dbReference type="AlphaFoldDB" id="A0A8J8SJ40"/>
<dbReference type="PROSITE" id="PS50975">
    <property type="entry name" value="ATP_GRASP"/>
    <property type="match status" value="1"/>
</dbReference>
<keyword evidence="2 4" id="KW-0547">Nucleotide-binding</keyword>
<keyword evidence="3 4" id="KW-0067">ATP-binding</keyword>
<dbReference type="PANTHER" id="PTHR43585:SF2">
    <property type="entry name" value="ATP-GRASP ENZYME FSQD"/>
    <property type="match status" value="1"/>
</dbReference>
<dbReference type="Gene3D" id="3.30.1490.20">
    <property type="entry name" value="ATP-grasp fold, A domain"/>
    <property type="match status" value="1"/>
</dbReference>
<name>A0A8J8SJ40_9FIRM</name>
<dbReference type="InterPro" id="IPR013815">
    <property type="entry name" value="ATP_grasp_subdomain_1"/>
</dbReference>
<dbReference type="Gene3D" id="3.30.470.20">
    <property type="entry name" value="ATP-grasp fold, B domain"/>
    <property type="match status" value="1"/>
</dbReference>
<evidence type="ECO:0000259" key="5">
    <source>
        <dbReference type="PROSITE" id="PS50975"/>
    </source>
</evidence>
<evidence type="ECO:0000256" key="2">
    <source>
        <dbReference type="ARBA" id="ARBA00022741"/>
    </source>
</evidence>
<dbReference type="GO" id="GO:0016874">
    <property type="term" value="F:ligase activity"/>
    <property type="evidence" value="ECO:0007669"/>
    <property type="project" value="UniProtKB-KW"/>
</dbReference>
<dbReference type="GO" id="GO:0046872">
    <property type="term" value="F:metal ion binding"/>
    <property type="evidence" value="ECO:0007669"/>
    <property type="project" value="InterPro"/>
</dbReference>
<evidence type="ECO:0000313" key="7">
    <source>
        <dbReference type="Proteomes" id="UP000683246"/>
    </source>
</evidence>
<dbReference type="RefSeq" id="WP_212695868.1">
    <property type="nucleotide sequence ID" value="NZ_CP058649.1"/>
</dbReference>
<dbReference type="InterPro" id="IPR052032">
    <property type="entry name" value="ATP-dep_AA_Ligase"/>
</dbReference>
<evidence type="ECO:0000256" key="1">
    <source>
        <dbReference type="ARBA" id="ARBA00022598"/>
    </source>
</evidence>
<dbReference type="SUPFAM" id="SSF56059">
    <property type="entry name" value="Glutathione synthetase ATP-binding domain-like"/>
    <property type="match status" value="1"/>
</dbReference>
<dbReference type="InterPro" id="IPR011761">
    <property type="entry name" value="ATP-grasp"/>
</dbReference>
<dbReference type="InterPro" id="IPR040570">
    <property type="entry name" value="LAL_C2"/>
</dbReference>
<accession>A0A8J8SJ40</accession>
<evidence type="ECO:0000313" key="6">
    <source>
        <dbReference type="EMBL" id="QUI25168.1"/>
    </source>
</evidence>
<dbReference type="KEGG" id="vpy:HZI73_23995"/>
<feature type="domain" description="ATP-grasp" evidence="5">
    <location>
        <begin position="107"/>
        <end position="300"/>
    </location>
</feature>
<dbReference type="GO" id="GO:0005524">
    <property type="term" value="F:ATP binding"/>
    <property type="evidence" value="ECO:0007669"/>
    <property type="project" value="UniProtKB-UniRule"/>
</dbReference>
<dbReference type="Proteomes" id="UP000683246">
    <property type="component" value="Chromosome"/>
</dbReference>
<organism evidence="6 7">
    <name type="scientific">Vallitalea pronyensis</name>
    <dbReference type="NCBI Taxonomy" id="1348613"/>
    <lineage>
        <taxon>Bacteria</taxon>
        <taxon>Bacillati</taxon>
        <taxon>Bacillota</taxon>
        <taxon>Clostridia</taxon>
        <taxon>Lachnospirales</taxon>
        <taxon>Vallitaleaceae</taxon>
        <taxon>Vallitalea</taxon>
    </lineage>
</organism>
<gene>
    <name evidence="6" type="ORF">HZI73_23995</name>
</gene>
<dbReference type="Pfam" id="PF18603">
    <property type="entry name" value="LAL_C2"/>
    <property type="match status" value="1"/>
</dbReference>
<protein>
    <submittedName>
        <fullName evidence="6">ATP-grasp domain-containing protein</fullName>
    </submittedName>
</protein>
<sequence>MKLMILGASGAQLNAIRRSMEMGYHVVASDYNTHSPGKQIANESGLASTFDVEATLKVAQSCAIDGIMTTGTDQPVYVVNRVAAALHLPHFLSVDSAYKVTNKRPMKETFSQADIPTPDYRFITEDFTDEALEGLAFPVVVKPLDSQGQRGIYKCHTIQEVRQHFHQVIQHSREESILVESYYKNDEITISGWVKHGQANILTITDRVTFEDDKHIGICTSHEFPSKHYAAYKDEFTALTNRIVDVFNIMEGPIYFQLFVGNEGIKVNEIACRIGGAYEDEFIPYITGVDLLKMVIDGTMGKTIDYAPLDRYHMDSNTQHLSVQLFFAEAGKIHYLTDREQILKLKGVVNVNYNYKEGELIRHLENASQRAGYVIVTGESRENLLEHIQELYDQMLMLDDKGKNMIINRKIYGESIGG</sequence>
<dbReference type="Pfam" id="PF13535">
    <property type="entry name" value="ATP-grasp_4"/>
    <property type="match status" value="1"/>
</dbReference>
<dbReference type="Gene3D" id="3.40.50.20">
    <property type="match status" value="1"/>
</dbReference>
<dbReference type="EMBL" id="CP058649">
    <property type="protein sequence ID" value="QUI25168.1"/>
    <property type="molecule type" value="Genomic_DNA"/>
</dbReference>
<keyword evidence="7" id="KW-1185">Reference proteome</keyword>
<evidence type="ECO:0000256" key="3">
    <source>
        <dbReference type="ARBA" id="ARBA00022840"/>
    </source>
</evidence>
<dbReference type="PANTHER" id="PTHR43585">
    <property type="entry name" value="FUMIPYRROLE BIOSYNTHESIS PROTEIN C"/>
    <property type="match status" value="1"/>
</dbReference>
<evidence type="ECO:0000256" key="4">
    <source>
        <dbReference type="PROSITE-ProRule" id="PRU00409"/>
    </source>
</evidence>
<proteinExistence type="predicted"/>
<reference evidence="6" key="1">
    <citation type="submission" date="2020-07" db="EMBL/GenBank/DDBJ databases">
        <title>Vallitalea pronyensis genome.</title>
        <authorList>
            <person name="Postec A."/>
        </authorList>
    </citation>
    <scope>NUCLEOTIDE SEQUENCE</scope>
    <source>
        <strain evidence="6">FatNI3</strain>
    </source>
</reference>